<dbReference type="Pfam" id="PF01850">
    <property type="entry name" value="PIN"/>
    <property type="match status" value="1"/>
</dbReference>
<dbReference type="PANTHER" id="PTHR39664">
    <property type="match status" value="1"/>
</dbReference>
<dbReference type="PANTHER" id="PTHR39664:SF2">
    <property type="entry name" value="NUCLEIC ACID-BINDING PROTEIN, CONTAINING PIN DOMAIN-RELATED"/>
    <property type="match status" value="1"/>
</dbReference>
<gene>
    <name evidence="2" type="ORF">NEA10_07980</name>
</gene>
<reference evidence="2" key="1">
    <citation type="submission" date="2022-06" db="EMBL/GenBank/DDBJ databases">
        <title>Genome sequence of Phormidium yuhuli AB48 isolated from an industrial photobioreactor environment.</title>
        <authorList>
            <person name="Qiu Y."/>
            <person name="Noonan A.J.C."/>
            <person name="Dofher K."/>
            <person name="Koch M."/>
            <person name="Kieft B."/>
            <person name="Lin X."/>
            <person name="Ziels R.M."/>
            <person name="Hallam S.J."/>
        </authorList>
    </citation>
    <scope>NUCLEOTIDE SEQUENCE</scope>
    <source>
        <strain evidence="2">AB48</strain>
    </source>
</reference>
<dbReference type="SUPFAM" id="SSF88723">
    <property type="entry name" value="PIN domain-like"/>
    <property type="match status" value="1"/>
</dbReference>
<dbReference type="EMBL" id="CP098611">
    <property type="protein sequence ID" value="USR92646.1"/>
    <property type="molecule type" value="Genomic_DNA"/>
</dbReference>
<dbReference type="InterPro" id="IPR002716">
    <property type="entry name" value="PIN_dom"/>
</dbReference>
<organism evidence="2 3">
    <name type="scientific">Phormidium yuhuli AB48</name>
    <dbReference type="NCBI Taxonomy" id="2940671"/>
    <lineage>
        <taxon>Bacteria</taxon>
        <taxon>Bacillati</taxon>
        <taxon>Cyanobacteriota</taxon>
        <taxon>Cyanophyceae</taxon>
        <taxon>Oscillatoriophycideae</taxon>
        <taxon>Oscillatoriales</taxon>
        <taxon>Oscillatoriaceae</taxon>
        <taxon>Phormidium</taxon>
        <taxon>Phormidium yuhuli</taxon>
    </lineage>
</organism>
<evidence type="ECO:0000313" key="3">
    <source>
        <dbReference type="Proteomes" id="UP001056708"/>
    </source>
</evidence>
<evidence type="ECO:0000313" key="2">
    <source>
        <dbReference type="EMBL" id="USR92646.1"/>
    </source>
</evidence>
<name>A0ABY5AV89_9CYAN</name>
<evidence type="ECO:0000259" key="1">
    <source>
        <dbReference type="Pfam" id="PF01850"/>
    </source>
</evidence>
<protein>
    <submittedName>
        <fullName evidence="2">Type II toxin-antitoxin system VapC family toxin</fullName>
    </submittedName>
</protein>
<accession>A0ABY5AV89</accession>
<dbReference type="Gene3D" id="3.40.50.1010">
    <property type="entry name" value="5'-nuclease"/>
    <property type="match status" value="1"/>
</dbReference>
<keyword evidence="3" id="KW-1185">Reference proteome</keyword>
<dbReference type="Proteomes" id="UP001056708">
    <property type="component" value="Chromosome"/>
</dbReference>
<dbReference type="CDD" id="cd18683">
    <property type="entry name" value="PIN_VapC-like"/>
    <property type="match status" value="1"/>
</dbReference>
<feature type="domain" description="PIN" evidence="1">
    <location>
        <begin position="2"/>
        <end position="116"/>
    </location>
</feature>
<proteinExistence type="predicted"/>
<sequence length="158" mass="18095">MIAVDTNIVVRLLTQDDPVQYQKSLELFQNPEIFIYNTVILETEWVLRFAYKFKVNQVCSALRKLLGLPNVYLTNPMLVHQALLWHENGLDFADALHLAQSQDCEQFYTFDEKFIKNTRKLTNCEVKKTRRLRKDNKNGGTGVFSAAGGVEGLRKGVA</sequence>
<dbReference type="RefSeq" id="WP_252664794.1">
    <property type="nucleotide sequence ID" value="NZ_CP098611.1"/>
</dbReference>
<dbReference type="InterPro" id="IPR029060">
    <property type="entry name" value="PIN-like_dom_sf"/>
</dbReference>